<protein>
    <submittedName>
        <fullName evidence="2">Uncharacterized protein</fullName>
    </submittedName>
</protein>
<feature type="compositionally biased region" description="Low complexity" evidence="1">
    <location>
        <begin position="1"/>
        <end position="16"/>
    </location>
</feature>
<proteinExistence type="predicted"/>
<feature type="compositionally biased region" description="Basic and acidic residues" evidence="1">
    <location>
        <begin position="48"/>
        <end position="63"/>
    </location>
</feature>
<gene>
    <name evidence="2" type="ORF">ST47_g6837</name>
</gene>
<sequence>MPSSFQSQTFSSTSSSINGRTTSYTQSTQSDNTGTRVHQTSQQPGQAVREERFEIDNSGRRIAEGSTSGSNQGRIEDVTDEQQKENDRLYEERMEDEYAKREGGA</sequence>
<evidence type="ECO:0000256" key="1">
    <source>
        <dbReference type="SAM" id="MobiDB-lite"/>
    </source>
</evidence>
<evidence type="ECO:0000313" key="3">
    <source>
        <dbReference type="Proteomes" id="UP000076837"/>
    </source>
</evidence>
<dbReference type="EMBL" id="JYNV01000227">
    <property type="protein sequence ID" value="KZM22029.1"/>
    <property type="molecule type" value="Genomic_DNA"/>
</dbReference>
<organism evidence="2 3">
    <name type="scientific">Didymella rabiei</name>
    <name type="common">Chickpea ascochyta blight fungus</name>
    <name type="synonym">Mycosphaerella rabiei</name>
    <dbReference type="NCBI Taxonomy" id="5454"/>
    <lineage>
        <taxon>Eukaryota</taxon>
        <taxon>Fungi</taxon>
        <taxon>Dikarya</taxon>
        <taxon>Ascomycota</taxon>
        <taxon>Pezizomycotina</taxon>
        <taxon>Dothideomycetes</taxon>
        <taxon>Pleosporomycetidae</taxon>
        <taxon>Pleosporales</taxon>
        <taxon>Pleosporineae</taxon>
        <taxon>Didymellaceae</taxon>
        <taxon>Ascochyta</taxon>
    </lineage>
</organism>
<feature type="compositionally biased region" description="Basic and acidic residues" evidence="1">
    <location>
        <begin position="74"/>
        <end position="105"/>
    </location>
</feature>
<dbReference type="OrthoDB" id="4161095at2759"/>
<feature type="region of interest" description="Disordered" evidence="1">
    <location>
        <begin position="1"/>
        <end position="105"/>
    </location>
</feature>
<keyword evidence="3" id="KW-1185">Reference proteome</keyword>
<comment type="caution">
    <text evidence="2">The sequence shown here is derived from an EMBL/GenBank/DDBJ whole genome shotgun (WGS) entry which is preliminary data.</text>
</comment>
<accession>A0A163BVH5</accession>
<feature type="compositionally biased region" description="Polar residues" evidence="1">
    <location>
        <begin position="17"/>
        <end position="45"/>
    </location>
</feature>
<dbReference type="Proteomes" id="UP000076837">
    <property type="component" value="Unassembled WGS sequence"/>
</dbReference>
<reference evidence="2 3" key="1">
    <citation type="journal article" date="2016" name="Sci. Rep.">
        <title>Draft genome sequencing and secretome analysis of fungal phytopathogen Ascochyta rabiei provides insight into the necrotrophic effector repertoire.</title>
        <authorList>
            <person name="Verma S."/>
            <person name="Gazara R.K."/>
            <person name="Nizam S."/>
            <person name="Parween S."/>
            <person name="Chattopadhyay D."/>
            <person name="Verma P.K."/>
        </authorList>
    </citation>
    <scope>NUCLEOTIDE SEQUENCE [LARGE SCALE GENOMIC DNA]</scope>
    <source>
        <strain evidence="2 3">ArDII</strain>
    </source>
</reference>
<evidence type="ECO:0000313" key="2">
    <source>
        <dbReference type="EMBL" id="KZM22029.1"/>
    </source>
</evidence>
<dbReference type="AlphaFoldDB" id="A0A163BVH5"/>
<name>A0A163BVH5_DIDRA</name>